<sequence length="663" mass="72449">DGKIQEFDIGRVKCLCPAFGKIFLSGTKHLIAYNPVDDSFEKFEAPWEKNATFGIAAATTGIAVIVEAGVVLFDVETKKFSAIDLPKTITHVCAVDNKIYGGTDFADQGCSISEFDLDAGKRTDIHFFYGGSAKVSCMCSGDGVVFVAFYEGKVYTGPSGVKPGAKVAITSMCYANGAFFLAPGTGSCMCWWKIGSPEIKFIDVSCAGLKGLGEDKNKFSAICHADGKVFLAPDMASKMFVYDLNTQKGWAVDVSSAGMQPGHKKFSGICASGGKIYLAPFRARRVFVYDPAIDGGISVELPEGIFSGDRDVELFRGACSLGGQVFLVPAQTSKFLKCTDSRAFSSAGSAQAIIDAYEAEKASAEQIWTSIFEGLGPAKLRDKIMLMMALKKESEQAGVQAFYVIRAFPEKFKDSVSKSFRDLKKKVFAKKGGMGSDLICPRDGEMGCSYTDALYAKDRELRAKATHFVSWSWGYTVEQVSGALGSWSREGDSRSKEAFLWICFFCNNQYRLKKGEVAPETLKDSFENNLKSIGQMIIILDNCLVPKYTTRMWCVFEAFVSVQQKITPTIVLPEGAIESLSTEMSAAPNPMEVMMKLKKHFDDIDVEKATASEEADTEAIKKIIQGSVGFQEVNDKVKVTLLRHLSKVVTNYFQSFLMSGMNP</sequence>
<keyword evidence="2" id="KW-1185">Reference proteome</keyword>
<evidence type="ECO:0000313" key="1">
    <source>
        <dbReference type="EMBL" id="CAE7530330.1"/>
    </source>
</evidence>
<feature type="non-terminal residue" evidence="1">
    <location>
        <position position="1"/>
    </location>
</feature>
<dbReference type="OrthoDB" id="429155at2759"/>
<evidence type="ECO:0000313" key="2">
    <source>
        <dbReference type="Proteomes" id="UP000649617"/>
    </source>
</evidence>
<proteinExistence type="predicted"/>
<dbReference type="EMBL" id="CAJNIZ010031413">
    <property type="protein sequence ID" value="CAE7530330.1"/>
    <property type="molecule type" value="Genomic_DNA"/>
</dbReference>
<accession>A0A812TN68</accession>
<feature type="non-terminal residue" evidence="1">
    <location>
        <position position="663"/>
    </location>
</feature>
<comment type="caution">
    <text evidence="1">The sequence shown here is derived from an EMBL/GenBank/DDBJ whole genome shotgun (WGS) entry which is preliminary data.</text>
</comment>
<dbReference type="AlphaFoldDB" id="A0A812TN68"/>
<protein>
    <submittedName>
        <fullName evidence="1">Uncharacterized protein</fullName>
    </submittedName>
</protein>
<organism evidence="1 2">
    <name type="scientific">Symbiodinium pilosum</name>
    <name type="common">Dinoflagellate</name>
    <dbReference type="NCBI Taxonomy" id="2952"/>
    <lineage>
        <taxon>Eukaryota</taxon>
        <taxon>Sar</taxon>
        <taxon>Alveolata</taxon>
        <taxon>Dinophyceae</taxon>
        <taxon>Suessiales</taxon>
        <taxon>Symbiodiniaceae</taxon>
        <taxon>Symbiodinium</taxon>
    </lineage>
</organism>
<gene>
    <name evidence="1" type="ORF">SPIL2461_LOCUS13965</name>
</gene>
<dbReference type="SUPFAM" id="SSF101908">
    <property type="entry name" value="Putative isomerase YbhE"/>
    <property type="match status" value="1"/>
</dbReference>
<reference evidence="1" key="1">
    <citation type="submission" date="2021-02" db="EMBL/GenBank/DDBJ databases">
        <authorList>
            <person name="Dougan E. K."/>
            <person name="Rhodes N."/>
            <person name="Thang M."/>
            <person name="Chan C."/>
        </authorList>
    </citation>
    <scope>NUCLEOTIDE SEQUENCE</scope>
</reference>
<name>A0A812TN68_SYMPI</name>
<dbReference type="Proteomes" id="UP000649617">
    <property type="component" value="Unassembled WGS sequence"/>
</dbReference>